<dbReference type="CDD" id="cd03046">
    <property type="entry name" value="GST_N_GTT1_like"/>
    <property type="match status" value="1"/>
</dbReference>
<organism evidence="6 7">
    <name type="scientific">Sphingobium jiangsuense</name>
    <dbReference type="NCBI Taxonomy" id="870476"/>
    <lineage>
        <taxon>Bacteria</taxon>
        <taxon>Pseudomonadati</taxon>
        <taxon>Pseudomonadota</taxon>
        <taxon>Alphaproteobacteria</taxon>
        <taxon>Sphingomonadales</taxon>
        <taxon>Sphingomonadaceae</taxon>
        <taxon>Sphingobium</taxon>
    </lineage>
</organism>
<evidence type="ECO:0000259" key="5">
    <source>
        <dbReference type="PROSITE" id="PS50405"/>
    </source>
</evidence>
<dbReference type="SUPFAM" id="SSF47616">
    <property type="entry name" value="GST C-terminal domain-like"/>
    <property type="match status" value="1"/>
</dbReference>
<evidence type="ECO:0000256" key="2">
    <source>
        <dbReference type="ARBA" id="ARBA00022679"/>
    </source>
</evidence>
<evidence type="ECO:0000259" key="4">
    <source>
        <dbReference type="PROSITE" id="PS50404"/>
    </source>
</evidence>
<evidence type="ECO:0000313" key="6">
    <source>
        <dbReference type="EMBL" id="MBB3925793.1"/>
    </source>
</evidence>
<evidence type="ECO:0000313" key="7">
    <source>
        <dbReference type="Proteomes" id="UP000571950"/>
    </source>
</evidence>
<dbReference type="PANTHER" id="PTHR44051:SF9">
    <property type="entry name" value="GLUTATHIONE S-TRANSFERASE 1"/>
    <property type="match status" value="1"/>
</dbReference>
<feature type="domain" description="GST N-terminal" evidence="4">
    <location>
        <begin position="1"/>
        <end position="81"/>
    </location>
</feature>
<dbReference type="InterPro" id="IPR004045">
    <property type="entry name" value="Glutathione_S-Trfase_N"/>
</dbReference>
<dbReference type="GO" id="GO:0004364">
    <property type="term" value="F:glutathione transferase activity"/>
    <property type="evidence" value="ECO:0007669"/>
    <property type="project" value="UniProtKB-EC"/>
</dbReference>
<dbReference type="PROSITE" id="PS50405">
    <property type="entry name" value="GST_CTER"/>
    <property type="match status" value="1"/>
</dbReference>
<reference evidence="6 7" key="1">
    <citation type="submission" date="2020-08" db="EMBL/GenBank/DDBJ databases">
        <title>Genomic Encyclopedia of Type Strains, Phase IV (KMG-IV): sequencing the most valuable type-strain genomes for metagenomic binning, comparative biology and taxonomic classification.</title>
        <authorList>
            <person name="Goeker M."/>
        </authorList>
    </citation>
    <scope>NUCLEOTIDE SEQUENCE [LARGE SCALE GENOMIC DNA]</scope>
    <source>
        <strain evidence="6 7">DSM 26189</strain>
    </source>
</reference>
<dbReference type="EMBL" id="JACIDT010000004">
    <property type="protein sequence ID" value="MBB3925793.1"/>
    <property type="molecule type" value="Genomic_DNA"/>
</dbReference>
<dbReference type="GO" id="GO:0005737">
    <property type="term" value="C:cytoplasm"/>
    <property type="evidence" value="ECO:0007669"/>
    <property type="project" value="UniProtKB-ARBA"/>
</dbReference>
<comment type="caution">
    <text evidence="6">The sequence shown here is derived from an EMBL/GenBank/DDBJ whole genome shotgun (WGS) entry which is preliminary data.</text>
</comment>
<proteinExistence type="predicted"/>
<dbReference type="InterPro" id="IPR036249">
    <property type="entry name" value="Thioredoxin-like_sf"/>
</dbReference>
<dbReference type="RefSeq" id="WP_188071343.1">
    <property type="nucleotide sequence ID" value="NZ_BSPS01000039.1"/>
</dbReference>
<protein>
    <recommendedName>
        <fullName evidence="1">glutathione transferase</fullName>
        <ecNumber evidence="1">2.5.1.18</ecNumber>
    </recommendedName>
</protein>
<dbReference type="SFLD" id="SFLDS00019">
    <property type="entry name" value="Glutathione_Transferase_(cytos"/>
    <property type="match status" value="1"/>
</dbReference>
<dbReference type="PANTHER" id="PTHR44051">
    <property type="entry name" value="GLUTATHIONE S-TRANSFERASE-RELATED"/>
    <property type="match status" value="1"/>
</dbReference>
<dbReference type="AlphaFoldDB" id="A0A7W6BNE0"/>
<dbReference type="InterPro" id="IPR040079">
    <property type="entry name" value="Glutathione_S-Trfase"/>
</dbReference>
<dbReference type="EC" id="2.5.1.18" evidence="1"/>
<sequence length="212" mass="23509">MVTVHHLSVSQSDRIVWLCEELELPYELKIYPRDPDTNLAPADYRALHPFGTAPVITDGDLVLGESGAIIEYLCAKAGGRLAVGPGAPNYPDYLFWLHFANGSLMPALMVDVLASMLGAEAEGGMAAMLRERTDRAYAMLEDRLGKAPYLAGEEFTAADIITLFPLTTMRQFMQRDLAPYPHIRAYLHRIGERPAYRRAMEKADPGMPLNLS</sequence>
<evidence type="ECO:0000256" key="1">
    <source>
        <dbReference type="ARBA" id="ARBA00012452"/>
    </source>
</evidence>
<comment type="catalytic activity">
    <reaction evidence="3">
        <text>RX + glutathione = an S-substituted glutathione + a halide anion + H(+)</text>
        <dbReference type="Rhea" id="RHEA:16437"/>
        <dbReference type="ChEBI" id="CHEBI:15378"/>
        <dbReference type="ChEBI" id="CHEBI:16042"/>
        <dbReference type="ChEBI" id="CHEBI:17792"/>
        <dbReference type="ChEBI" id="CHEBI:57925"/>
        <dbReference type="ChEBI" id="CHEBI:90779"/>
        <dbReference type="EC" id="2.5.1.18"/>
    </reaction>
</comment>
<dbReference type="Pfam" id="PF13409">
    <property type="entry name" value="GST_N_2"/>
    <property type="match status" value="1"/>
</dbReference>
<name>A0A7W6BNE0_9SPHN</name>
<dbReference type="PROSITE" id="PS50404">
    <property type="entry name" value="GST_NTER"/>
    <property type="match status" value="1"/>
</dbReference>
<dbReference type="Gene3D" id="1.20.1050.10">
    <property type="match status" value="1"/>
</dbReference>
<dbReference type="InterPro" id="IPR010987">
    <property type="entry name" value="Glutathione-S-Trfase_C-like"/>
</dbReference>
<dbReference type="InterPro" id="IPR036282">
    <property type="entry name" value="Glutathione-S-Trfase_C_sf"/>
</dbReference>
<dbReference type="GO" id="GO:0004601">
    <property type="term" value="F:peroxidase activity"/>
    <property type="evidence" value="ECO:0007669"/>
    <property type="project" value="UniProtKB-ARBA"/>
</dbReference>
<keyword evidence="7" id="KW-1185">Reference proteome</keyword>
<dbReference type="SUPFAM" id="SSF52833">
    <property type="entry name" value="Thioredoxin-like"/>
    <property type="match status" value="1"/>
</dbReference>
<accession>A0A7W6BNE0</accession>
<dbReference type="Gene3D" id="3.40.30.10">
    <property type="entry name" value="Glutaredoxin"/>
    <property type="match status" value="1"/>
</dbReference>
<dbReference type="SFLD" id="SFLDG01150">
    <property type="entry name" value="Main.1:_Beta-like"/>
    <property type="match status" value="1"/>
</dbReference>
<keyword evidence="2 6" id="KW-0808">Transferase</keyword>
<dbReference type="Proteomes" id="UP000571950">
    <property type="component" value="Unassembled WGS sequence"/>
</dbReference>
<dbReference type="SFLD" id="SFLDG00358">
    <property type="entry name" value="Main_(cytGST)"/>
    <property type="match status" value="1"/>
</dbReference>
<feature type="domain" description="GST C-terminal" evidence="5">
    <location>
        <begin position="86"/>
        <end position="209"/>
    </location>
</feature>
<dbReference type="Pfam" id="PF00043">
    <property type="entry name" value="GST_C"/>
    <property type="match status" value="1"/>
</dbReference>
<dbReference type="InterPro" id="IPR004046">
    <property type="entry name" value="GST_C"/>
</dbReference>
<gene>
    <name evidence="6" type="ORF">GGR43_001508</name>
</gene>
<dbReference type="FunFam" id="3.40.30.10:FF:000156">
    <property type="entry name" value="Glutathione S-transferase 1"/>
    <property type="match status" value="1"/>
</dbReference>
<evidence type="ECO:0000256" key="3">
    <source>
        <dbReference type="ARBA" id="ARBA00047960"/>
    </source>
</evidence>